<dbReference type="EMBL" id="FZNY01000003">
    <property type="protein sequence ID" value="SNR86052.1"/>
    <property type="molecule type" value="Genomic_DNA"/>
</dbReference>
<dbReference type="AlphaFoldDB" id="A0A238ZSC9"/>
<protein>
    <submittedName>
        <fullName evidence="9">Predicted arabinose efflux permease, MFS family</fullName>
    </submittedName>
</protein>
<evidence type="ECO:0000313" key="10">
    <source>
        <dbReference type="Proteomes" id="UP000198379"/>
    </source>
</evidence>
<organism evidence="9 10">
    <name type="scientific">Dokdonia pacifica</name>
    <dbReference type="NCBI Taxonomy" id="1627892"/>
    <lineage>
        <taxon>Bacteria</taxon>
        <taxon>Pseudomonadati</taxon>
        <taxon>Bacteroidota</taxon>
        <taxon>Flavobacteriia</taxon>
        <taxon>Flavobacteriales</taxon>
        <taxon>Flavobacteriaceae</taxon>
        <taxon>Dokdonia</taxon>
    </lineage>
</organism>
<dbReference type="OrthoDB" id="5379144at2"/>
<evidence type="ECO:0000256" key="4">
    <source>
        <dbReference type="ARBA" id="ARBA00022692"/>
    </source>
</evidence>
<keyword evidence="10" id="KW-1185">Reference proteome</keyword>
<keyword evidence="4 7" id="KW-0812">Transmembrane</keyword>
<evidence type="ECO:0000256" key="6">
    <source>
        <dbReference type="ARBA" id="ARBA00023136"/>
    </source>
</evidence>
<dbReference type="SUPFAM" id="SSF103473">
    <property type="entry name" value="MFS general substrate transporter"/>
    <property type="match status" value="1"/>
</dbReference>
<feature type="transmembrane region" description="Helical" evidence="7">
    <location>
        <begin position="80"/>
        <end position="99"/>
    </location>
</feature>
<proteinExistence type="predicted"/>
<keyword evidence="3" id="KW-1003">Cell membrane</keyword>
<feature type="domain" description="Major facilitator superfamily (MFS) profile" evidence="8">
    <location>
        <begin position="18"/>
        <end position="398"/>
    </location>
</feature>
<feature type="transmembrane region" description="Helical" evidence="7">
    <location>
        <begin position="284"/>
        <end position="303"/>
    </location>
</feature>
<dbReference type="PANTHER" id="PTHR23517">
    <property type="entry name" value="RESISTANCE PROTEIN MDTM, PUTATIVE-RELATED-RELATED"/>
    <property type="match status" value="1"/>
</dbReference>
<evidence type="ECO:0000313" key="9">
    <source>
        <dbReference type="EMBL" id="SNR86052.1"/>
    </source>
</evidence>
<dbReference type="Gene3D" id="1.20.1250.20">
    <property type="entry name" value="MFS general substrate transporter like domains"/>
    <property type="match status" value="1"/>
</dbReference>
<evidence type="ECO:0000256" key="1">
    <source>
        <dbReference type="ARBA" id="ARBA00004651"/>
    </source>
</evidence>
<feature type="transmembrane region" description="Helical" evidence="7">
    <location>
        <begin position="341"/>
        <end position="358"/>
    </location>
</feature>
<feature type="transmembrane region" description="Helical" evidence="7">
    <location>
        <begin position="105"/>
        <end position="133"/>
    </location>
</feature>
<evidence type="ECO:0000256" key="3">
    <source>
        <dbReference type="ARBA" id="ARBA00022475"/>
    </source>
</evidence>
<reference evidence="9 10" key="1">
    <citation type="submission" date="2017-06" db="EMBL/GenBank/DDBJ databases">
        <authorList>
            <person name="Kim H.J."/>
            <person name="Triplett B.A."/>
        </authorList>
    </citation>
    <scope>NUCLEOTIDE SEQUENCE [LARGE SCALE GENOMIC DNA]</scope>
    <source>
        <strain evidence="9 10">DSM 25597</strain>
    </source>
</reference>
<feature type="transmembrane region" description="Helical" evidence="7">
    <location>
        <begin position="54"/>
        <end position="73"/>
    </location>
</feature>
<feature type="transmembrane region" description="Helical" evidence="7">
    <location>
        <begin position="20"/>
        <end position="42"/>
    </location>
</feature>
<dbReference type="InterPro" id="IPR011701">
    <property type="entry name" value="MFS"/>
</dbReference>
<accession>A0A238ZSC9</accession>
<dbReference type="InterPro" id="IPR020846">
    <property type="entry name" value="MFS_dom"/>
</dbReference>
<dbReference type="GO" id="GO:0022857">
    <property type="term" value="F:transmembrane transporter activity"/>
    <property type="evidence" value="ECO:0007669"/>
    <property type="project" value="InterPro"/>
</dbReference>
<sequence length="414" mass="46452">MKLILRNYIKTFEGLSKEVWWLSLITFVNRFGAMVIPFLSIYLNESIGITLGDVGWIMSAYGLGSVVGSYIGGKLTDLIGYYKVILLSLFFTGINFLWVMHVADFWGLCFSFFILITLADMGRPAFFVALSAYSKPENKTRSLTLLRLAINLGMGAGPMIGGLLIGTVGYHALFYADGFTCLLAGLLMMYVLNPKTVKEVDKEVIVENPVAPEKDITYVYFLIGLMLFAMAFLPLFTVVPVYYRSVYEISEPNIGLLMGINPIMIVLLEMPLVAWLLKKKYDNIQLTIIGIAFTGLSYIVLVWEAWIGVLFISIVLMTFGEMIGFPFSNKFALDRSKIGKQGAFMGLYSMAFAIANIFSHNAGMQITAKYGFKVVWLFIFGLTVIACFFMYLSRRKVMEETTTKQLSLKSNLDK</sequence>
<dbReference type="Pfam" id="PF07690">
    <property type="entry name" value="MFS_1"/>
    <property type="match status" value="1"/>
</dbReference>
<dbReference type="InterPro" id="IPR036259">
    <property type="entry name" value="MFS_trans_sf"/>
</dbReference>
<dbReference type="InterPro" id="IPR050171">
    <property type="entry name" value="MFS_Transporters"/>
</dbReference>
<feature type="transmembrane region" description="Helical" evidence="7">
    <location>
        <begin position="145"/>
        <end position="166"/>
    </location>
</feature>
<feature type="transmembrane region" description="Helical" evidence="7">
    <location>
        <begin position="309"/>
        <end position="329"/>
    </location>
</feature>
<evidence type="ECO:0000256" key="7">
    <source>
        <dbReference type="SAM" id="Phobius"/>
    </source>
</evidence>
<evidence type="ECO:0000256" key="2">
    <source>
        <dbReference type="ARBA" id="ARBA00022448"/>
    </source>
</evidence>
<keyword evidence="2" id="KW-0813">Transport</keyword>
<gene>
    <name evidence="9" type="ORF">SAMN06265376_103465</name>
</gene>
<dbReference type="PROSITE" id="PS50850">
    <property type="entry name" value="MFS"/>
    <property type="match status" value="1"/>
</dbReference>
<dbReference type="Proteomes" id="UP000198379">
    <property type="component" value="Unassembled WGS sequence"/>
</dbReference>
<dbReference type="GO" id="GO:0005886">
    <property type="term" value="C:plasma membrane"/>
    <property type="evidence" value="ECO:0007669"/>
    <property type="project" value="UniProtKB-SubCell"/>
</dbReference>
<dbReference type="RefSeq" id="WP_089371768.1">
    <property type="nucleotide sequence ID" value="NZ_BMEP01000001.1"/>
</dbReference>
<feature type="transmembrane region" description="Helical" evidence="7">
    <location>
        <begin position="254"/>
        <end position="277"/>
    </location>
</feature>
<evidence type="ECO:0000259" key="8">
    <source>
        <dbReference type="PROSITE" id="PS50850"/>
    </source>
</evidence>
<feature type="transmembrane region" description="Helical" evidence="7">
    <location>
        <begin position="218"/>
        <end position="242"/>
    </location>
</feature>
<keyword evidence="5 7" id="KW-1133">Transmembrane helix</keyword>
<name>A0A238ZSC9_9FLAO</name>
<feature type="transmembrane region" description="Helical" evidence="7">
    <location>
        <begin position="370"/>
        <end position="392"/>
    </location>
</feature>
<feature type="transmembrane region" description="Helical" evidence="7">
    <location>
        <begin position="172"/>
        <end position="192"/>
    </location>
</feature>
<evidence type="ECO:0000256" key="5">
    <source>
        <dbReference type="ARBA" id="ARBA00022989"/>
    </source>
</evidence>
<keyword evidence="6 7" id="KW-0472">Membrane</keyword>
<dbReference type="PANTHER" id="PTHR23517:SF3">
    <property type="entry name" value="INTEGRAL MEMBRANE TRANSPORT PROTEIN"/>
    <property type="match status" value="1"/>
</dbReference>
<comment type="subcellular location">
    <subcellularLocation>
        <location evidence="1">Cell membrane</location>
        <topology evidence="1">Multi-pass membrane protein</topology>
    </subcellularLocation>
</comment>